<evidence type="ECO:0000313" key="1">
    <source>
        <dbReference type="EMBL" id="NXX72577.1"/>
    </source>
</evidence>
<comment type="caution">
    <text evidence="1">The sequence shown here is derived from an EMBL/GenBank/DDBJ whole genome shotgun (WGS) entry which is preliminary data.</text>
</comment>
<sequence>RRKLQEHRGAAEMRNSIRNAQREKQVLVLDTDIYLYMKRFHTKALHSSDAVISGVTDGDITTVCIESAADAQGSKAKKMIENYSAELQRILRKERICFQEPSRAGRQRLRQLWERLKAHYPKVLIVPYDTHLDVVGPSADVFGVTEAVKR</sequence>
<feature type="non-terminal residue" evidence="1">
    <location>
        <position position="150"/>
    </location>
</feature>
<feature type="non-terminal residue" evidence="1">
    <location>
        <position position="1"/>
    </location>
</feature>
<organism evidence="1 2">
    <name type="scientific">Spizella passerina</name>
    <name type="common">Chipping sparrow</name>
    <dbReference type="NCBI Taxonomy" id="40210"/>
    <lineage>
        <taxon>Eukaryota</taxon>
        <taxon>Metazoa</taxon>
        <taxon>Chordata</taxon>
        <taxon>Craniata</taxon>
        <taxon>Vertebrata</taxon>
        <taxon>Euteleostomi</taxon>
        <taxon>Archelosauria</taxon>
        <taxon>Archosauria</taxon>
        <taxon>Dinosauria</taxon>
        <taxon>Saurischia</taxon>
        <taxon>Theropoda</taxon>
        <taxon>Coelurosauria</taxon>
        <taxon>Aves</taxon>
        <taxon>Neognathae</taxon>
        <taxon>Neoaves</taxon>
        <taxon>Telluraves</taxon>
        <taxon>Australaves</taxon>
        <taxon>Passeriformes</taxon>
        <taxon>Passerellidae</taxon>
        <taxon>Spizella</taxon>
    </lineage>
</organism>
<protein>
    <submittedName>
        <fullName evidence="1">RBM43 protein</fullName>
    </submittedName>
</protein>
<keyword evidence="2" id="KW-1185">Reference proteome</keyword>
<reference evidence="1" key="1">
    <citation type="submission" date="2020-02" db="EMBL/GenBank/DDBJ databases">
        <title>Bird 10,000 Genomes (B10K) Project - Family phase.</title>
        <authorList>
            <person name="Zhang G."/>
        </authorList>
    </citation>
    <scope>NUCLEOTIDE SEQUENCE</scope>
    <source>
        <strain evidence="1">B10K-DU-023-52</strain>
        <tissue evidence="1">Mixed tissue sample</tissue>
    </source>
</reference>
<evidence type="ECO:0000313" key="2">
    <source>
        <dbReference type="Proteomes" id="UP000618746"/>
    </source>
</evidence>
<dbReference type="OrthoDB" id="9948435at2759"/>
<gene>
    <name evidence="1" type="primary">Rbm43</name>
    <name evidence="1" type="ORF">SPIPAS_R01594</name>
</gene>
<dbReference type="AlphaFoldDB" id="A0A852K787"/>
<proteinExistence type="predicted"/>
<dbReference type="EMBL" id="WBNQ01563147">
    <property type="protein sequence ID" value="NXX72577.1"/>
    <property type="molecule type" value="Genomic_DNA"/>
</dbReference>
<accession>A0A852K787</accession>
<name>A0A852K787_SPIPA</name>
<dbReference type="Proteomes" id="UP000618746">
    <property type="component" value="Unassembled WGS sequence"/>
</dbReference>